<dbReference type="Gene3D" id="2.60.470.10">
    <property type="entry name" value="Acid-sensing ion channels like domains"/>
    <property type="match status" value="1"/>
</dbReference>
<evidence type="ECO:0000313" key="17">
    <source>
        <dbReference type="WBParaSite" id="EVEC_0000165301-mRNA-1"/>
    </source>
</evidence>
<evidence type="ECO:0000256" key="6">
    <source>
        <dbReference type="ARBA" id="ARBA00022989"/>
    </source>
</evidence>
<comment type="subcellular location">
    <subcellularLocation>
        <location evidence="1">Membrane</location>
        <topology evidence="1">Multi-pass membrane protein</topology>
    </subcellularLocation>
</comment>
<proteinExistence type="inferred from homology"/>
<keyword evidence="10" id="KW-0325">Glycoprotein</keyword>
<reference evidence="15 16" key="2">
    <citation type="submission" date="2018-10" db="EMBL/GenBank/DDBJ databases">
        <authorList>
            <consortium name="Pathogen Informatics"/>
        </authorList>
    </citation>
    <scope>NUCLEOTIDE SEQUENCE [LARGE SCALE GENOMIC DNA]</scope>
</reference>
<dbReference type="InterPro" id="IPR020903">
    <property type="entry name" value="ENaC_CS"/>
</dbReference>
<dbReference type="PRINTS" id="PR01078">
    <property type="entry name" value="AMINACHANNEL"/>
</dbReference>
<dbReference type="GO" id="GO:0015280">
    <property type="term" value="F:ligand-gated sodium channel activity"/>
    <property type="evidence" value="ECO:0007669"/>
    <property type="project" value="TreeGrafter"/>
</dbReference>
<dbReference type="Pfam" id="PF00858">
    <property type="entry name" value="ASC"/>
    <property type="match status" value="1"/>
</dbReference>
<feature type="transmembrane region" description="Helical" evidence="14">
    <location>
        <begin position="598"/>
        <end position="624"/>
    </location>
</feature>
<evidence type="ECO:0000256" key="11">
    <source>
        <dbReference type="ARBA" id="ARBA00023201"/>
    </source>
</evidence>
<name>A0A158Q9C6_ENTVE</name>
<keyword evidence="7" id="KW-0915">Sodium</keyword>
<evidence type="ECO:0000256" key="3">
    <source>
        <dbReference type="ARBA" id="ARBA00022448"/>
    </source>
</evidence>
<evidence type="ECO:0000256" key="2">
    <source>
        <dbReference type="ARBA" id="ARBA00007193"/>
    </source>
</evidence>
<comment type="similarity">
    <text evidence="2 13">Belongs to the amiloride-sensitive sodium channel (TC 1.A.6) family.</text>
</comment>
<dbReference type="OrthoDB" id="5874059at2759"/>
<evidence type="ECO:0000256" key="5">
    <source>
        <dbReference type="ARBA" id="ARBA00022692"/>
    </source>
</evidence>
<protein>
    <submittedName>
        <fullName evidence="17">Amiloride-sensitive sodium channel</fullName>
    </submittedName>
</protein>
<keyword evidence="12 13" id="KW-0407">Ion channel</keyword>
<keyword evidence="16" id="KW-1185">Reference proteome</keyword>
<dbReference type="EMBL" id="UXUI01007201">
    <property type="protein sequence ID" value="VDD86218.1"/>
    <property type="molecule type" value="Genomic_DNA"/>
</dbReference>
<evidence type="ECO:0000256" key="12">
    <source>
        <dbReference type="ARBA" id="ARBA00023303"/>
    </source>
</evidence>
<evidence type="ECO:0000256" key="8">
    <source>
        <dbReference type="ARBA" id="ARBA00023065"/>
    </source>
</evidence>
<accession>A0A158Q9C6</accession>
<keyword evidence="8 13" id="KW-0406">Ion transport</keyword>
<dbReference type="GO" id="GO:0005886">
    <property type="term" value="C:plasma membrane"/>
    <property type="evidence" value="ECO:0007669"/>
    <property type="project" value="TreeGrafter"/>
</dbReference>
<keyword evidence="4 13" id="KW-0894">Sodium channel</keyword>
<keyword evidence="3 13" id="KW-0813">Transport</keyword>
<evidence type="ECO:0000256" key="10">
    <source>
        <dbReference type="ARBA" id="ARBA00023180"/>
    </source>
</evidence>
<dbReference type="WBParaSite" id="EVEC_0000165301-mRNA-1">
    <property type="protein sequence ID" value="EVEC_0000165301-mRNA-1"/>
    <property type="gene ID" value="EVEC_0000165301"/>
</dbReference>
<evidence type="ECO:0000256" key="1">
    <source>
        <dbReference type="ARBA" id="ARBA00004141"/>
    </source>
</evidence>
<evidence type="ECO:0000313" key="16">
    <source>
        <dbReference type="Proteomes" id="UP000274131"/>
    </source>
</evidence>
<keyword evidence="5 13" id="KW-0812">Transmembrane</keyword>
<evidence type="ECO:0000256" key="9">
    <source>
        <dbReference type="ARBA" id="ARBA00023136"/>
    </source>
</evidence>
<sequence length="635" mass="72845">MDATLLTSDLDFVCLTNNLSKYGFLKPFYNDENIQCNLIVENDDRKIDPKQLSYRKRIQWHLKEFCYKTSSHGIPMLGSAPNAIYSLTAYRYIWIALLVLSMSMFLLQTVSVIAKYHRNEKITNIELIFDTGIFLTFFSFNISPFPAITICNLNPYMKSVVEEVDVVRNVFKVFNDVMAEASIKNSMILDSHQKSNFHERGHFEAAWSICECKVRRGTLTCYANVRKPLDSDGELCLCAFDRKTMNVVRTELSVCHLKDEEPLALSEFYMTEAESGAADMVEAMGFEDMTDEVAIVTKARENMIFAMTELAEEERIALSIEKKQFIHKCSFNKVECNVERDFVLVQNPNFGNCYTFNHNRTENKTTIRAGPMYGLRMLLYVNASDYLPITEAVGIKITIHDKDEYPFPDTFGYNAPTGYISSFGMRMAKVARLPAPFSDCVTEEEDNKYYGNKFRYSTEVCYRSCIQKKLINDCGCGDPRFPIFNNEHHCPAFDPVARKCLQEQTKAFSSHQESLRCHCQQPCSQSIYTVSYSAGIWPSESLNITLGNCKDGPDICNEHYQENGAMIEVFYEALNYEIMTESEAYGLVKLLSDFGGQLGLWSGISFMTCCEFVCLLIEILQIVFNHYWKQYRGRK</sequence>
<dbReference type="InterPro" id="IPR001873">
    <property type="entry name" value="ENaC"/>
</dbReference>
<feature type="transmembrane region" description="Helical" evidence="14">
    <location>
        <begin position="92"/>
        <end position="115"/>
    </location>
</feature>
<evidence type="ECO:0000256" key="14">
    <source>
        <dbReference type="SAM" id="Phobius"/>
    </source>
</evidence>
<gene>
    <name evidence="15" type="ORF">EVEC_LOCUS1361</name>
</gene>
<dbReference type="FunFam" id="1.10.287.770:FF:000001">
    <property type="entry name" value="Acid-sensing ion channel subunit 1"/>
    <property type="match status" value="1"/>
</dbReference>
<dbReference type="PROSITE" id="PS01206">
    <property type="entry name" value="ASC"/>
    <property type="match status" value="1"/>
</dbReference>
<evidence type="ECO:0000313" key="15">
    <source>
        <dbReference type="EMBL" id="VDD86218.1"/>
    </source>
</evidence>
<keyword evidence="9 14" id="KW-0472">Membrane</keyword>
<organism evidence="17">
    <name type="scientific">Enterobius vermicularis</name>
    <name type="common">Human pinworm</name>
    <dbReference type="NCBI Taxonomy" id="51028"/>
    <lineage>
        <taxon>Eukaryota</taxon>
        <taxon>Metazoa</taxon>
        <taxon>Ecdysozoa</taxon>
        <taxon>Nematoda</taxon>
        <taxon>Chromadorea</taxon>
        <taxon>Rhabditida</taxon>
        <taxon>Spirurina</taxon>
        <taxon>Oxyuridomorpha</taxon>
        <taxon>Oxyuroidea</taxon>
        <taxon>Oxyuridae</taxon>
        <taxon>Enterobius</taxon>
    </lineage>
</organism>
<dbReference type="Gene3D" id="1.10.287.770">
    <property type="entry name" value="YojJ-like"/>
    <property type="match status" value="1"/>
</dbReference>
<evidence type="ECO:0000256" key="13">
    <source>
        <dbReference type="RuleBase" id="RU000679"/>
    </source>
</evidence>
<dbReference type="AlphaFoldDB" id="A0A158Q9C6"/>
<dbReference type="STRING" id="51028.A0A158Q9C6"/>
<evidence type="ECO:0000256" key="4">
    <source>
        <dbReference type="ARBA" id="ARBA00022461"/>
    </source>
</evidence>
<dbReference type="Proteomes" id="UP000274131">
    <property type="component" value="Unassembled WGS sequence"/>
</dbReference>
<feature type="transmembrane region" description="Helical" evidence="14">
    <location>
        <begin position="127"/>
        <end position="148"/>
    </location>
</feature>
<dbReference type="PANTHER" id="PTHR11690">
    <property type="entry name" value="AMILORIDE-SENSITIVE SODIUM CHANNEL-RELATED"/>
    <property type="match status" value="1"/>
</dbReference>
<reference evidence="17" key="1">
    <citation type="submission" date="2016-04" db="UniProtKB">
        <authorList>
            <consortium name="WormBaseParasite"/>
        </authorList>
    </citation>
    <scope>IDENTIFICATION</scope>
</reference>
<keyword evidence="6 14" id="KW-1133">Transmembrane helix</keyword>
<evidence type="ECO:0000256" key="7">
    <source>
        <dbReference type="ARBA" id="ARBA00023053"/>
    </source>
</evidence>
<dbReference type="PANTHER" id="PTHR11690:SF267">
    <property type="entry name" value="DEGENERIN MEC-10"/>
    <property type="match status" value="1"/>
</dbReference>
<keyword evidence="11 13" id="KW-0739">Sodium transport</keyword>